<keyword evidence="2" id="KW-1185">Reference proteome</keyword>
<evidence type="ECO:0000313" key="1">
    <source>
        <dbReference type="EMBL" id="VFS65042.1"/>
    </source>
</evidence>
<proteinExistence type="predicted"/>
<reference evidence="1 2" key="1">
    <citation type="submission" date="2019-03" db="EMBL/GenBank/DDBJ databases">
        <authorList>
            <consortium name="Pathogen Informatics"/>
        </authorList>
    </citation>
    <scope>NUCLEOTIDE SEQUENCE [LARGE SCALE GENOMIC DNA]</scope>
    <source>
        <strain evidence="1 2">NCTC12993</strain>
    </source>
</reference>
<gene>
    <name evidence="1" type="primary">nuoG_4</name>
    <name evidence="1" type="ORF">NCTC12993_03428</name>
</gene>
<evidence type="ECO:0000313" key="2">
    <source>
        <dbReference type="Proteomes" id="UP000401081"/>
    </source>
</evidence>
<dbReference type="AlphaFoldDB" id="A0A485AWT4"/>
<dbReference type="GO" id="GO:0016491">
    <property type="term" value="F:oxidoreductase activity"/>
    <property type="evidence" value="ECO:0007669"/>
    <property type="project" value="UniProtKB-KW"/>
</dbReference>
<keyword evidence="1" id="KW-0560">Oxidoreductase</keyword>
<dbReference type="Gene3D" id="3.40.50.740">
    <property type="match status" value="1"/>
</dbReference>
<name>A0A485AWT4_KLUCR</name>
<accession>A0A485AWT4</accession>
<sequence length="60" mass="6581">MRLSCWKNDLHRHASASRVNAALDKAPLVMVIDHQRTAIMDHAHLVLSAASFAESDGTVD</sequence>
<organism evidence="1 2">
    <name type="scientific">Kluyvera cryocrescens</name>
    <name type="common">Kluyvera citrophila</name>
    <dbReference type="NCBI Taxonomy" id="580"/>
    <lineage>
        <taxon>Bacteria</taxon>
        <taxon>Pseudomonadati</taxon>
        <taxon>Pseudomonadota</taxon>
        <taxon>Gammaproteobacteria</taxon>
        <taxon>Enterobacterales</taxon>
        <taxon>Enterobacteriaceae</taxon>
        <taxon>Kluyvera</taxon>
    </lineage>
</organism>
<dbReference type="EMBL" id="CAADJD010000018">
    <property type="protein sequence ID" value="VFS65042.1"/>
    <property type="molecule type" value="Genomic_DNA"/>
</dbReference>
<dbReference type="SUPFAM" id="SSF53706">
    <property type="entry name" value="Formate dehydrogenase/DMSO reductase, domains 1-3"/>
    <property type="match status" value="1"/>
</dbReference>
<dbReference type="Proteomes" id="UP000401081">
    <property type="component" value="Unassembled WGS sequence"/>
</dbReference>
<dbReference type="EC" id="1.6.99.5" evidence="1"/>
<protein>
    <submittedName>
        <fullName evidence="1">NADH-quinone oxidoreductase subunit G</fullName>
        <ecNumber evidence="1">1.6.99.5</ecNumber>
    </submittedName>
</protein>